<evidence type="ECO:0000313" key="4">
    <source>
        <dbReference type="Proteomes" id="UP000198584"/>
    </source>
</evidence>
<evidence type="ECO:0000256" key="1">
    <source>
        <dbReference type="ARBA" id="ARBA00007435"/>
    </source>
</evidence>
<feature type="domain" description="GIY-YIG" evidence="2">
    <location>
        <begin position="3"/>
        <end position="78"/>
    </location>
</feature>
<gene>
    <name evidence="3" type="ORF">SAMN05421743_12711</name>
</gene>
<accession>A0A1H4HDP7</accession>
<dbReference type="Gene3D" id="3.40.1440.10">
    <property type="entry name" value="GIY-YIG endonuclease"/>
    <property type="match status" value="1"/>
</dbReference>
<keyword evidence="4" id="KW-1185">Reference proteome</keyword>
<dbReference type="SUPFAM" id="SSF82771">
    <property type="entry name" value="GIY-YIG endonuclease"/>
    <property type="match status" value="1"/>
</dbReference>
<dbReference type="PANTHER" id="PTHR34477:SF1">
    <property type="entry name" value="UPF0213 PROTEIN YHBQ"/>
    <property type="match status" value="1"/>
</dbReference>
<dbReference type="Proteomes" id="UP000198584">
    <property type="component" value="Unassembled WGS sequence"/>
</dbReference>
<evidence type="ECO:0000259" key="2">
    <source>
        <dbReference type="PROSITE" id="PS50164"/>
    </source>
</evidence>
<dbReference type="AlphaFoldDB" id="A0A1H4HDP7"/>
<name>A0A1H4HDP7_9BACI</name>
<dbReference type="OrthoDB" id="9807770at2"/>
<keyword evidence="3" id="KW-0255">Endonuclease</keyword>
<dbReference type="RefSeq" id="WP_093046830.1">
    <property type="nucleotide sequence ID" value="NZ_FNQR01000027.1"/>
</dbReference>
<dbReference type="Pfam" id="PF01541">
    <property type="entry name" value="GIY-YIG"/>
    <property type="match status" value="1"/>
</dbReference>
<dbReference type="PANTHER" id="PTHR34477">
    <property type="entry name" value="UPF0213 PROTEIN YHBQ"/>
    <property type="match status" value="1"/>
</dbReference>
<dbReference type="CDD" id="cd10456">
    <property type="entry name" value="GIY-YIG_UPF0213"/>
    <property type="match status" value="1"/>
</dbReference>
<dbReference type="EMBL" id="FNQR01000027">
    <property type="protein sequence ID" value="SEB19957.1"/>
    <property type="molecule type" value="Genomic_DNA"/>
</dbReference>
<evidence type="ECO:0000313" key="3">
    <source>
        <dbReference type="EMBL" id="SEB19957.1"/>
    </source>
</evidence>
<proteinExistence type="inferred from homology"/>
<dbReference type="PROSITE" id="PS50164">
    <property type="entry name" value="GIY_YIG"/>
    <property type="match status" value="1"/>
</dbReference>
<comment type="similarity">
    <text evidence="1">Belongs to the UPF0213 family.</text>
</comment>
<reference evidence="3 4" key="1">
    <citation type="submission" date="2016-10" db="EMBL/GenBank/DDBJ databases">
        <authorList>
            <person name="de Groot N.N."/>
        </authorList>
    </citation>
    <scope>NUCLEOTIDE SEQUENCE [LARGE SCALE GENOMIC DNA]</scope>
    <source>
        <strain evidence="3 4">CCM7597</strain>
    </source>
</reference>
<keyword evidence="3" id="KW-0540">Nuclease</keyword>
<dbReference type="InterPro" id="IPR000305">
    <property type="entry name" value="GIY-YIG_endonuc"/>
</dbReference>
<protein>
    <submittedName>
        <fullName evidence="3">Putative endonuclease</fullName>
    </submittedName>
</protein>
<keyword evidence="3" id="KW-0378">Hydrolase</keyword>
<dbReference type="GO" id="GO:0004519">
    <property type="term" value="F:endonuclease activity"/>
    <property type="evidence" value="ECO:0007669"/>
    <property type="project" value="UniProtKB-KW"/>
</dbReference>
<dbReference type="InterPro" id="IPR050190">
    <property type="entry name" value="UPF0213_domain"/>
</dbReference>
<organism evidence="3 4">
    <name type="scientific">Thalassobacillus cyri</name>
    <dbReference type="NCBI Taxonomy" id="571932"/>
    <lineage>
        <taxon>Bacteria</taxon>
        <taxon>Bacillati</taxon>
        <taxon>Bacillota</taxon>
        <taxon>Bacilli</taxon>
        <taxon>Bacillales</taxon>
        <taxon>Bacillaceae</taxon>
        <taxon>Thalassobacillus</taxon>
    </lineage>
</organism>
<sequence length="87" mass="10069">MASDHFVYILKCKDGTLYTGYTNDLYQRLAKHESGKGAKYTRGRGPFELVFYERCNTKTAALQREFQIKQWSRSKKEALIALKNEGV</sequence>
<dbReference type="InterPro" id="IPR035901">
    <property type="entry name" value="GIY-YIG_endonuc_sf"/>
</dbReference>
<dbReference type="STRING" id="571932.SAMN05421743_12711"/>